<feature type="region of interest" description="Disordered" evidence="4">
    <location>
        <begin position="927"/>
        <end position="946"/>
    </location>
</feature>
<dbReference type="PROSITE" id="PS50982">
    <property type="entry name" value="MBD"/>
    <property type="match status" value="1"/>
</dbReference>
<dbReference type="Pfam" id="PF01429">
    <property type="entry name" value="MBD"/>
    <property type="match status" value="1"/>
</dbReference>
<dbReference type="FunFam" id="1.10.340.30:FF:000007">
    <property type="entry name" value="Methyl-CpG-binding domain protein 4"/>
    <property type="match status" value="1"/>
</dbReference>
<evidence type="ECO:0000256" key="1">
    <source>
        <dbReference type="ARBA" id="ARBA00004123"/>
    </source>
</evidence>
<dbReference type="InterPro" id="IPR016177">
    <property type="entry name" value="DNA-bd_dom_sf"/>
</dbReference>
<feature type="domain" description="MBD" evidence="5">
    <location>
        <begin position="622"/>
        <end position="693"/>
    </location>
</feature>
<dbReference type="PANTHER" id="PTHR15074">
    <property type="entry name" value="METHYL-CPG-BINDING PROTEIN"/>
    <property type="match status" value="1"/>
</dbReference>
<dbReference type="CDD" id="cd01396">
    <property type="entry name" value="MeCP2_MBD"/>
    <property type="match status" value="1"/>
</dbReference>
<dbReference type="PRINTS" id="PR00929">
    <property type="entry name" value="ATHOOK"/>
</dbReference>
<feature type="compositionally biased region" description="Basic and acidic residues" evidence="4">
    <location>
        <begin position="206"/>
        <end position="225"/>
    </location>
</feature>
<feature type="region of interest" description="Disordered" evidence="4">
    <location>
        <begin position="958"/>
        <end position="1120"/>
    </location>
</feature>
<feature type="compositionally biased region" description="Polar residues" evidence="4">
    <location>
        <begin position="535"/>
        <end position="551"/>
    </location>
</feature>
<feature type="compositionally biased region" description="Basic and acidic residues" evidence="4">
    <location>
        <begin position="497"/>
        <end position="519"/>
    </location>
</feature>
<keyword evidence="2" id="KW-0597">Phosphoprotein</keyword>
<accession>A0AAE0XWI5</accession>
<dbReference type="GO" id="GO:0005634">
    <property type="term" value="C:nucleus"/>
    <property type="evidence" value="ECO:0007669"/>
    <property type="project" value="UniProtKB-SubCell"/>
</dbReference>
<evidence type="ECO:0000256" key="4">
    <source>
        <dbReference type="SAM" id="MobiDB-lite"/>
    </source>
</evidence>
<dbReference type="GO" id="GO:0003677">
    <property type="term" value="F:DNA binding"/>
    <property type="evidence" value="ECO:0007669"/>
    <property type="project" value="InterPro"/>
</dbReference>
<evidence type="ECO:0000313" key="6">
    <source>
        <dbReference type="EMBL" id="KAK3720517.1"/>
    </source>
</evidence>
<dbReference type="InterPro" id="IPR017956">
    <property type="entry name" value="AT_hook_DNA-bd_motif"/>
</dbReference>
<evidence type="ECO:0000256" key="2">
    <source>
        <dbReference type="ARBA" id="ARBA00022553"/>
    </source>
</evidence>
<dbReference type="Proteomes" id="UP001283361">
    <property type="component" value="Unassembled WGS sequence"/>
</dbReference>
<evidence type="ECO:0000313" key="7">
    <source>
        <dbReference type="Proteomes" id="UP001283361"/>
    </source>
</evidence>
<feature type="region of interest" description="Disordered" evidence="4">
    <location>
        <begin position="122"/>
        <end position="227"/>
    </location>
</feature>
<keyword evidence="7" id="KW-1185">Reference proteome</keyword>
<feature type="compositionally biased region" description="Polar residues" evidence="4">
    <location>
        <begin position="1"/>
        <end position="10"/>
    </location>
</feature>
<dbReference type="SMART" id="SM00391">
    <property type="entry name" value="MBD"/>
    <property type="match status" value="1"/>
</dbReference>
<dbReference type="PANTHER" id="PTHR15074:SF0">
    <property type="entry name" value="METHYL-CPG-BINDING DOMAIN PROTEIN 4-LIKE PROTEIN"/>
    <property type="match status" value="1"/>
</dbReference>
<dbReference type="InterPro" id="IPR001739">
    <property type="entry name" value="Methyl_CpG_DNA-bd"/>
</dbReference>
<organism evidence="6 7">
    <name type="scientific">Elysia crispata</name>
    <name type="common">lettuce slug</name>
    <dbReference type="NCBI Taxonomy" id="231223"/>
    <lineage>
        <taxon>Eukaryota</taxon>
        <taxon>Metazoa</taxon>
        <taxon>Spiralia</taxon>
        <taxon>Lophotrochozoa</taxon>
        <taxon>Mollusca</taxon>
        <taxon>Gastropoda</taxon>
        <taxon>Heterobranchia</taxon>
        <taxon>Euthyneura</taxon>
        <taxon>Panpulmonata</taxon>
        <taxon>Sacoglossa</taxon>
        <taxon>Placobranchoidea</taxon>
        <taxon>Plakobranchidae</taxon>
        <taxon>Elysia</taxon>
    </lineage>
</organism>
<dbReference type="InterPro" id="IPR045138">
    <property type="entry name" value="MeCP2/MBD4"/>
</dbReference>
<evidence type="ECO:0000259" key="5">
    <source>
        <dbReference type="PROSITE" id="PS50982"/>
    </source>
</evidence>
<reference evidence="6" key="1">
    <citation type="journal article" date="2023" name="G3 (Bethesda)">
        <title>A reference genome for the long-term kleptoplast-retaining sea slug Elysia crispata morphotype clarki.</title>
        <authorList>
            <person name="Eastman K.E."/>
            <person name="Pendleton A.L."/>
            <person name="Shaikh M.A."/>
            <person name="Suttiyut T."/>
            <person name="Ogas R."/>
            <person name="Tomko P."/>
            <person name="Gavelis G."/>
            <person name="Widhalm J.R."/>
            <person name="Wisecaver J.H."/>
        </authorList>
    </citation>
    <scope>NUCLEOTIDE SEQUENCE</scope>
    <source>
        <strain evidence="6">ECLA1</strain>
    </source>
</reference>
<dbReference type="InterPro" id="IPR011257">
    <property type="entry name" value="DNA_glycosylase"/>
</dbReference>
<evidence type="ECO:0000256" key="3">
    <source>
        <dbReference type="ARBA" id="ARBA00023242"/>
    </source>
</evidence>
<dbReference type="GO" id="GO:0006281">
    <property type="term" value="P:DNA repair"/>
    <property type="evidence" value="ECO:0007669"/>
    <property type="project" value="InterPro"/>
</dbReference>
<feature type="compositionally biased region" description="Polar residues" evidence="4">
    <location>
        <begin position="1011"/>
        <end position="1035"/>
    </location>
</feature>
<feature type="compositionally biased region" description="Polar residues" evidence="4">
    <location>
        <begin position="143"/>
        <end position="152"/>
    </location>
</feature>
<feature type="compositionally biased region" description="Basic and acidic residues" evidence="4">
    <location>
        <begin position="155"/>
        <end position="166"/>
    </location>
</feature>
<feature type="region of interest" description="Disordered" evidence="4">
    <location>
        <begin position="459"/>
        <end position="578"/>
    </location>
</feature>
<dbReference type="Gene3D" id="1.10.340.30">
    <property type="entry name" value="Hypothetical protein, domain 2"/>
    <property type="match status" value="1"/>
</dbReference>
<protein>
    <recommendedName>
        <fullName evidence="5">MBD domain-containing protein</fullName>
    </recommendedName>
</protein>
<dbReference type="SUPFAM" id="SSF54171">
    <property type="entry name" value="DNA-binding domain"/>
    <property type="match status" value="1"/>
</dbReference>
<feature type="compositionally biased region" description="Polar residues" evidence="4">
    <location>
        <begin position="28"/>
        <end position="42"/>
    </location>
</feature>
<feature type="compositionally biased region" description="Basic residues" evidence="4">
    <location>
        <begin position="1104"/>
        <end position="1119"/>
    </location>
</feature>
<dbReference type="Gene3D" id="3.30.890.10">
    <property type="entry name" value="Methyl-cpg-binding Protein 2, Chain A"/>
    <property type="match status" value="1"/>
</dbReference>
<comment type="subcellular location">
    <subcellularLocation>
        <location evidence="1">Nucleus</location>
    </subcellularLocation>
</comment>
<feature type="compositionally biased region" description="Polar residues" evidence="4">
    <location>
        <begin position="900"/>
        <end position="912"/>
    </location>
</feature>
<feature type="compositionally biased region" description="Acidic residues" evidence="4">
    <location>
        <begin position="418"/>
        <end position="431"/>
    </location>
</feature>
<comment type="caution">
    <text evidence="6">The sequence shown here is derived from an EMBL/GenBank/DDBJ whole genome shotgun (WGS) entry which is preliminary data.</text>
</comment>
<gene>
    <name evidence="6" type="ORF">RRG08_058405</name>
</gene>
<feature type="compositionally biased region" description="Acidic residues" evidence="4">
    <location>
        <begin position="255"/>
        <end position="269"/>
    </location>
</feature>
<dbReference type="SUPFAM" id="SSF48150">
    <property type="entry name" value="DNA-glycosylase"/>
    <property type="match status" value="1"/>
</dbReference>
<feature type="region of interest" description="Disordered" evidence="4">
    <location>
        <begin position="249"/>
        <end position="282"/>
    </location>
</feature>
<feature type="region of interest" description="Disordered" evidence="4">
    <location>
        <begin position="867"/>
        <end position="922"/>
    </location>
</feature>
<feature type="region of interest" description="Disordered" evidence="4">
    <location>
        <begin position="1"/>
        <end position="61"/>
    </location>
</feature>
<name>A0AAE0XWI5_9GAST</name>
<feature type="compositionally biased region" description="Basic residues" evidence="4">
    <location>
        <begin position="869"/>
        <end position="881"/>
    </location>
</feature>
<dbReference type="SMART" id="SM00384">
    <property type="entry name" value="AT_hook"/>
    <property type="match status" value="3"/>
</dbReference>
<feature type="region of interest" description="Disordered" evidence="4">
    <location>
        <begin position="412"/>
        <end position="432"/>
    </location>
</feature>
<keyword evidence="3" id="KW-0539">Nucleus</keyword>
<proteinExistence type="predicted"/>
<dbReference type="GO" id="GO:0003824">
    <property type="term" value="F:catalytic activity"/>
    <property type="evidence" value="ECO:0007669"/>
    <property type="project" value="InterPro"/>
</dbReference>
<sequence length="1340" mass="147099">MENTQLSTPANPEHEPMDVDYEEGSAPEETQSNGQENGMTISETEDVGDLAVQPSTDELTTQSLNAEIDTNEIACEISTDPNDLSTSATEEIAISEKVFEKKDSELKEDDLVEAFCHEEEKEITEVTSLDSMPKENEIEVNEGNVSKNNVDETNTEDKPESKESSTKENVIPDDGGDTNVAATIITEEDGDNEMNQNSSAGVDAPGDLKEHNDEFSSSTDNEKEPLIFGEAADENETMMMDNIATPETSIKQGLEEQEPEAEEAVDLELTEGKDDGELTEEADNGILMKEAVQGKLVEDVDGLTENKVYDELTEEAADGKLTEEAVDDELTEEKIDDEVTEAVDDELTEEKINGEVPEEAVDDELTEEKINGEVTEEAVDDELTEVAFDDELTEVKVDGEVIEKAVDDELTEKKGDGEVTEETADGDLMEETVDRELTEEAVDPELKEENVIAQAVEDSITQDVGLEPVTLTGASHEEDINSVLDSAGGDQTESDCGDTKALEKETAEPARKVENESVKQGEQQDEEDGTGSVADLSQSSETYFTADNLSDFSGLETVSPAPGSGKRQRKETAKVKELKNAKKFEKLWPTVAKQAKEKPKLSPSAPKPAPLPAQCAPAKPSNTIMDMEKHGLPPGWGMQVVKRRGGASAGKYDIYYYSPERKKLRSKAEVGGYAIQKGIDLDLSVFDFAPSRLMERGLIIEDGKPVEPPVKTVLGGASSKAKALLASKKLSAKKHPKAVAGTIEKLHKCEGGGVQKAKTNLLETKSLFKHAKLSVAEDNAQLKTRAEAGPPESGKEQKKLKKLFIKMPFGSSSKKMTKKMSSQITSYFASEDMDEEPSSLVIDEPRASTVKDDVASINESETSFTKIVSTKKKRGRPPKAKRNSEADLVSPAKNKRTEQFESQSGTDMSSIYPTLDGEKEEVSRALLDTSAEPMDESLNLSDIQNEQADFTQETIKFEVSFGKGKKGRQTKHDPDKTKLLQPPEPNSDVGAEENRLSTDIVSGSVLDENKQLSSGSSHVADSHLPHTQGSITPSSGKKRGRPPKKINTTNSPAKAANEDLTPSLVADTSSSHDVIEKDQQDSSIFFSPEPVTPKDMECTPSASPKRRGRPPKAHKKHQSLQKIEGLPIVSPGKENENGGIANANSNRLKLCEENSTVHSGVKEITAEMILNTEPKPAFSKYFKKPGLARPKLKRDASWVPPKSPFFLVQESLFHDPWKLLVATIFLNKTTGRQAIPTLWKFLNHWPTPEQASQGDEEEMAEILFPIGLNYTRAHTIKKFSEEFLTKNWTYPIELHGIGKYGNDSYRIFCVNEWKQVEPTDHKLNDYHQWLTANQKQLGLS</sequence>
<feature type="region of interest" description="Disordered" evidence="4">
    <location>
        <begin position="593"/>
        <end position="615"/>
    </location>
</feature>
<dbReference type="EMBL" id="JAWDGP010007405">
    <property type="protein sequence ID" value="KAK3720517.1"/>
    <property type="molecule type" value="Genomic_DNA"/>
</dbReference>